<dbReference type="KEGG" id="ote:Oter_1075"/>
<sequence>MFLGHFGVGLGLKRSAPAVSLGTLFLAAQFIDLLWPSLLLLGVEHVAIDPSASGPPLRFTHYPYSHSLAFVFGWAVLFGAGFYLLRRSLAGALVCAAAVLSHWLLDLIVHHPDLPLAPGADARVGFGLWASLPATLLIEGLIFVVGLWLYCRTTDAADRIGRLGFWALMGFLLVIHLANIFGAPPPSVAAVGWVGQAQWLLVLWAYWVDAHRRVRRPQVSA</sequence>
<keyword evidence="1" id="KW-0812">Transmembrane</keyword>
<dbReference type="AlphaFoldDB" id="B1ZML8"/>
<feature type="transmembrane region" description="Helical" evidence="1">
    <location>
        <begin position="163"/>
        <end position="182"/>
    </location>
</feature>
<evidence type="ECO:0000313" key="2">
    <source>
        <dbReference type="EMBL" id="ACB74363.1"/>
    </source>
</evidence>
<dbReference type="Proteomes" id="UP000007013">
    <property type="component" value="Chromosome"/>
</dbReference>
<evidence type="ECO:0008006" key="4">
    <source>
        <dbReference type="Google" id="ProtNLM"/>
    </source>
</evidence>
<dbReference type="STRING" id="452637.Oter_1075"/>
<feature type="transmembrane region" description="Helical" evidence="1">
    <location>
        <begin position="92"/>
        <end position="109"/>
    </location>
</feature>
<organism evidence="2 3">
    <name type="scientific">Opitutus terrae (strain DSM 11246 / JCM 15787 / PB90-1)</name>
    <dbReference type="NCBI Taxonomy" id="452637"/>
    <lineage>
        <taxon>Bacteria</taxon>
        <taxon>Pseudomonadati</taxon>
        <taxon>Verrucomicrobiota</taxon>
        <taxon>Opitutia</taxon>
        <taxon>Opitutales</taxon>
        <taxon>Opitutaceae</taxon>
        <taxon>Opitutus</taxon>
    </lineage>
</organism>
<dbReference type="HOGENOM" id="CLU_094318_0_0_0"/>
<evidence type="ECO:0000313" key="3">
    <source>
        <dbReference type="Proteomes" id="UP000007013"/>
    </source>
</evidence>
<keyword evidence="3" id="KW-1185">Reference proteome</keyword>
<dbReference type="RefSeq" id="WP_012373901.1">
    <property type="nucleotide sequence ID" value="NC_010571.1"/>
</dbReference>
<feature type="transmembrane region" description="Helical" evidence="1">
    <location>
        <begin position="21"/>
        <end position="43"/>
    </location>
</feature>
<dbReference type="eggNOG" id="ENOG5030G4A">
    <property type="taxonomic scope" value="Bacteria"/>
</dbReference>
<proteinExistence type="predicted"/>
<feature type="transmembrane region" description="Helical" evidence="1">
    <location>
        <begin position="63"/>
        <end position="85"/>
    </location>
</feature>
<dbReference type="OrthoDB" id="327431at2"/>
<keyword evidence="1" id="KW-0472">Membrane</keyword>
<accession>B1ZML8</accession>
<dbReference type="EMBL" id="CP001032">
    <property type="protein sequence ID" value="ACB74363.1"/>
    <property type="molecule type" value="Genomic_DNA"/>
</dbReference>
<name>B1ZML8_OPITP</name>
<protein>
    <recommendedName>
        <fullName evidence="4">Membrane-bound metal-dependent hydrolase</fullName>
    </recommendedName>
</protein>
<feature type="transmembrane region" description="Helical" evidence="1">
    <location>
        <begin position="129"/>
        <end position="151"/>
    </location>
</feature>
<reference evidence="2 3" key="1">
    <citation type="journal article" date="2011" name="J. Bacteriol.">
        <title>Genome sequence of the verrucomicrobium Opitutus terrae PB90-1, an abundant inhabitant of rice paddy soil ecosystems.</title>
        <authorList>
            <person name="van Passel M.W."/>
            <person name="Kant R."/>
            <person name="Palva A."/>
            <person name="Copeland A."/>
            <person name="Lucas S."/>
            <person name="Lapidus A."/>
            <person name="Glavina del Rio T."/>
            <person name="Pitluck S."/>
            <person name="Goltsman E."/>
            <person name="Clum A."/>
            <person name="Sun H."/>
            <person name="Schmutz J."/>
            <person name="Larimer F.W."/>
            <person name="Land M.L."/>
            <person name="Hauser L."/>
            <person name="Kyrpides N."/>
            <person name="Mikhailova N."/>
            <person name="Richardson P.P."/>
            <person name="Janssen P.H."/>
            <person name="de Vos W.M."/>
            <person name="Smidt H."/>
        </authorList>
    </citation>
    <scope>NUCLEOTIDE SEQUENCE [LARGE SCALE GENOMIC DNA]</scope>
    <source>
        <strain evidence="3">DSM 11246 / JCM 15787 / PB90-1</strain>
    </source>
</reference>
<feature type="transmembrane region" description="Helical" evidence="1">
    <location>
        <begin position="188"/>
        <end position="208"/>
    </location>
</feature>
<gene>
    <name evidence="2" type="ordered locus">Oter_1075</name>
</gene>
<keyword evidence="1" id="KW-1133">Transmembrane helix</keyword>
<evidence type="ECO:0000256" key="1">
    <source>
        <dbReference type="SAM" id="Phobius"/>
    </source>
</evidence>